<keyword evidence="1" id="KW-1133">Transmembrane helix</keyword>
<feature type="transmembrane region" description="Helical" evidence="1">
    <location>
        <begin position="52"/>
        <end position="74"/>
    </location>
</feature>
<protein>
    <recommendedName>
        <fullName evidence="4">TrbL/VirB6 plasmid conjugal transfer protein</fullName>
    </recommendedName>
</protein>
<gene>
    <name evidence="2" type="ORF">GCM10010124_25090</name>
</gene>
<dbReference type="RefSeq" id="WP_189114475.1">
    <property type="nucleotide sequence ID" value="NZ_BMQC01000008.1"/>
</dbReference>
<feature type="transmembrane region" description="Helical" evidence="1">
    <location>
        <begin position="199"/>
        <end position="224"/>
    </location>
</feature>
<evidence type="ECO:0000256" key="1">
    <source>
        <dbReference type="SAM" id="Phobius"/>
    </source>
</evidence>
<feature type="transmembrane region" description="Helical" evidence="1">
    <location>
        <begin position="244"/>
        <end position="264"/>
    </location>
</feature>
<dbReference type="InterPro" id="IPR045782">
    <property type="entry name" value="TrbL_3"/>
</dbReference>
<dbReference type="EMBL" id="BMQC01000008">
    <property type="protein sequence ID" value="GGK31307.1"/>
    <property type="molecule type" value="Genomic_DNA"/>
</dbReference>
<evidence type="ECO:0000313" key="2">
    <source>
        <dbReference type="EMBL" id="GGK31307.1"/>
    </source>
</evidence>
<evidence type="ECO:0000313" key="3">
    <source>
        <dbReference type="Proteomes" id="UP000662200"/>
    </source>
</evidence>
<comment type="caution">
    <text evidence="2">The sequence shown here is derived from an EMBL/GenBank/DDBJ whole genome shotgun (WGS) entry which is preliminary data.</text>
</comment>
<sequence>MDWIFDGMLDKLARALLAAFDALLALLTKVLLLTPDVTNLPQVKALTDRSVWVVDTVFVLAFVAAGTVCVVSGASENARYQAKDLLPRMVVGFIAAHFSPLVCSQAITLANALVAAFTGRPGTDDSPTKAMRHHLNAAITGGSGIALFLVLIGVLVVVLAAVAVFQMLVRTCALLVLATFAPIALALHATPATDGLARLWWRGFAGCLAVPVLQAFTLQAGGWMLTNPDLLLPNLGLPGEPLEVLNLMIVVVLLWTTVKIPGLVAKHTRSPAAGGRTTVGAFLKVAVMQKGLNKIPGLK</sequence>
<name>A0A8J3FL08_9ACTN</name>
<feature type="transmembrane region" description="Helical" evidence="1">
    <location>
        <begin position="12"/>
        <end position="32"/>
    </location>
</feature>
<feature type="transmembrane region" description="Helical" evidence="1">
    <location>
        <begin position="138"/>
        <end position="162"/>
    </location>
</feature>
<dbReference type="Proteomes" id="UP000662200">
    <property type="component" value="Unassembled WGS sequence"/>
</dbReference>
<dbReference type="Pfam" id="PF19590">
    <property type="entry name" value="TrbL_3"/>
    <property type="match status" value="1"/>
</dbReference>
<reference evidence="2" key="2">
    <citation type="submission" date="2020-09" db="EMBL/GenBank/DDBJ databases">
        <authorList>
            <person name="Sun Q."/>
            <person name="Ohkuma M."/>
        </authorList>
    </citation>
    <scope>NUCLEOTIDE SEQUENCE</scope>
    <source>
        <strain evidence="2">JCM 3091</strain>
    </source>
</reference>
<proteinExistence type="predicted"/>
<reference evidence="2" key="1">
    <citation type="journal article" date="2014" name="Int. J. Syst. Evol. Microbiol.">
        <title>Complete genome sequence of Corynebacterium casei LMG S-19264T (=DSM 44701T), isolated from a smear-ripened cheese.</title>
        <authorList>
            <consortium name="US DOE Joint Genome Institute (JGI-PGF)"/>
            <person name="Walter F."/>
            <person name="Albersmeier A."/>
            <person name="Kalinowski J."/>
            <person name="Ruckert C."/>
        </authorList>
    </citation>
    <scope>NUCLEOTIDE SEQUENCE</scope>
    <source>
        <strain evidence="2">JCM 3091</strain>
    </source>
</reference>
<dbReference type="AlphaFoldDB" id="A0A8J3FL08"/>
<evidence type="ECO:0008006" key="4">
    <source>
        <dbReference type="Google" id="ProtNLM"/>
    </source>
</evidence>
<keyword evidence="1" id="KW-0472">Membrane</keyword>
<accession>A0A8J3FL08</accession>
<organism evidence="2 3">
    <name type="scientific">Pilimelia terevasa</name>
    <dbReference type="NCBI Taxonomy" id="53372"/>
    <lineage>
        <taxon>Bacteria</taxon>
        <taxon>Bacillati</taxon>
        <taxon>Actinomycetota</taxon>
        <taxon>Actinomycetes</taxon>
        <taxon>Micromonosporales</taxon>
        <taxon>Micromonosporaceae</taxon>
        <taxon>Pilimelia</taxon>
    </lineage>
</organism>
<feature type="transmembrane region" description="Helical" evidence="1">
    <location>
        <begin position="168"/>
        <end position="187"/>
    </location>
</feature>
<keyword evidence="1" id="KW-0812">Transmembrane</keyword>
<keyword evidence="3" id="KW-1185">Reference proteome</keyword>